<dbReference type="Pfam" id="PF01225">
    <property type="entry name" value="Mur_ligase"/>
    <property type="match status" value="1"/>
</dbReference>
<dbReference type="EMBL" id="NFLJ01000009">
    <property type="protein sequence ID" value="OUQ35221.1"/>
    <property type="molecule type" value="Genomic_DNA"/>
</dbReference>
<evidence type="ECO:0000256" key="7">
    <source>
        <dbReference type="ARBA" id="ARBA00023316"/>
    </source>
</evidence>
<feature type="domain" description="Mur ligase C-terminal" evidence="11">
    <location>
        <begin position="324"/>
        <end position="450"/>
    </location>
</feature>
<dbReference type="Gene3D" id="3.40.1390.10">
    <property type="entry name" value="MurE/MurF, N-terminal domain"/>
    <property type="match status" value="1"/>
</dbReference>
<dbReference type="RefSeq" id="WP_087357527.1">
    <property type="nucleotide sequence ID" value="NZ_AP031415.1"/>
</dbReference>
<keyword evidence="3 8" id="KW-0132">Cell division</keyword>
<keyword evidence="8" id="KW-0067">ATP-binding</keyword>
<comment type="pathway">
    <text evidence="1 8 9">Cell wall biogenesis; peptidoglycan biosynthesis.</text>
</comment>
<comment type="caution">
    <text evidence="13">The sequence shown here is derived from an EMBL/GenBank/DDBJ whole genome shotgun (WGS) entry which is preliminary data.</text>
</comment>
<feature type="modified residue" description="N6-carboxylysine" evidence="8">
    <location>
        <position position="212"/>
    </location>
</feature>
<comment type="similarity">
    <text evidence="2 8">Belongs to the MurCDEF family. MurE subfamily.</text>
</comment>
<dbReference type="GO" id="GO:0016881">
    <property type="term" value="F:acid-amino acid ligase activity"/>
    <property type="evidence" value="ECO:0007669"/>
    <property type="project" value="UniProtKB-UniRule"/>
</dbReference>
<evidence type="ECO:0000313" key="13">
    <source>
        <dbReference type="EMBL" id="OUQ35221.1"/>
    </source>
</evidence>
<dbReference type="GO" id="GO:0008360">
    <property type="term" value="P:regulation of cell shape"/>
    <property type="evidence" value="ECO:0007669"/>
    <property type="project" value="UniProtKB-KW"/>
</dbReference>
<feature type="binding site" evidence="8">
    <location>
        <position position="23"/>
    </location>
    <ligand>
        <name>UDP-N-acetyl-alpha-D-muramoyl-L-alanyl-D-glutamate</name>
        <dbReference type="ChEBI" id="CHEBI:83900"/>
    </ligand>
</feature>
<keyword evidence="6 8" id="KW-0131">Cell cycle</keyword>
<keyword evidence="7 8" id="KW-0961">Cell wall biogenesis/degradation</keyword>
<comment type="cofactor">
    <cofactor evidence="8">
        <name>Mg(2+)</name>
        <dbReference type="ChEBI" id="CHEBI:18420"/>
    </cofactor>
</comment>
<gene>
    <name evidence="8" type="primary">murE</name>
    <name evidence="13" type="ORF">B5E75_04135</name>
</gene>
<comment type="subcellular location">
    <subcellularLocation>
        <location evidence="8 9">Cytoplasm</location>
    </subcellularLocation>
</comment>
<dbReference type="InterPro" id="IPR004101">
    <property type="entry name" value="Mur_ligase_C"/>
</dbReference>
<evidence type="ECO:0000256" key="3">
    <source>
        <dbReference type="ARBA" id="ARBA00022618"/>
    </source>
</evidence>
<keyword evidence="14" id="KW-1185">Reference proteome</keyword>
<comment type="caution">
    <text evidence="8">Lacks conserved residue(s) required for the propagation of feature annotation.</text>
</comment>
<dbReference type="InterPro" id="IPR036565">
    <property type="entry name" value="Mur-like_cat_sf"/>
</dbReference>
<evidence type="ECO:0000256" key="6">
    <source>
        <dbReference type="ARBA" id="ARBA00023306"/>
    </source>
</evidence>
<dbReference type="GO" id="GO:0000287">
    <property type="term" value="F:magnesium ion binding"/>
    <property type="evidence" value="ECO:0007669"/>
    <property type="project" value="UniProtKB-UniRule"/>
</dbReference>
<dbReference type="InterPro" id="IPR035911">
    <property type="entry name" value="MurE/MurF_N"/>
</dbReference>
<dbReference type="InterPro" id="IPR000713">
    <property type="entry name" value="Mur_ligase_N"/>
</dbReference>
<dbReference type="UniPathway" id="UPA00219"/>
<evidence type="ECO:0000256" key="5">
    <source>
        <dbReference type="ARBA" id="ARBA00022984"/>
    </source>
</evidence>
<feature type="binding site" evidence="8">
    <location>
        <position position="180"/>
    </location>
    <ligand>
        <name>UDP-N-acetyl-alpha-D-muramoyl-L-alanyl-D-glutamate</name>
        <dbReference type="ChEBI" id="CHEBI:83900"/>
    </ligand>
</feature>
<reference evidence="13 14" key="1">
    <citation type="journal article" date="2018" name="BMC Genomics">
        <title>Whole genome sequencing and function prediction of 133 gut anaerobes isolated from chicken caecum in pure cultures.</title>
        <authorList>
            <person name="Medvecky M."/>
            <person name="Cejkova D."/>
            <person name="Polansky O."/>
            <person name="Karasova D."/>
            <person name="Kubasova T."/>
            <person name="Cizek A."/>
            <person name="Rychlik I."/>
        </authorList>
    </citation>
    <scope>NUCLEOTIDE SEQUENCE [LARGE SCALE GENOMIC DNA]</scope>
    <source>
        <strain evidence="13 14">An13</strain>
    </source>
</reference>
<keyword evidence="5 8" id="KW-0573">Peptidoglycan synthesis</keyword>
<dbReference type="HAMAP" id="MF_00208">
    <property type="entry name" value="MurE"/>
    <property type="match status" value="1"/>
</dbReference>
<name>A0A1Y4T200_9FIRM</name>
<accession>A0A1Y4T200</accession>
<evidence type="ECO:0000256" key="2">
    <source>
        <dbReference type="ARBA" id="ARBA00005898"/>
    </source>
</evidence>
<keyword evidence="4 8" id="KW-0133">Cell shape</keyword>
<dbReference type="InterPro" id="IPR005761">
    <property type="entry name" value="UDP-N-AcMur-Glu-dNH2Pim_ligase"/>
</dbReference>
<dbReference type="PANTHER" id="PTHR23135:SF4">
    <property type="entry name" value="UDP-N-ACETYLMURAMOYL-L-ALANYL-D-GLUTAMATE--2,6-DIAMINOPIMELATE LIGASE MURE HOMOLOG, CHLOROPLASTIC"/>
    <property type="match status" value="1"/>
</dbReference>
<dbReference type="GO" id="GO:0009252">
    <property type="term" value="P:peptidoglycan biosynthetic process"/>
    <property type="evidence" value="ECO:0007669"/>
    <property type="project" value="UniProtKB-UniRule"/>
</dbReference>
<dbReference type="GO" id="GO:0051301">
    <property type="term" value="P:cell division"/>
    <property type="evidence" value="ECO:0007669"/>
    <property type="project" value="UniProtKB-KW"/>
</dbReference>
<dbReference type="PANTHER" id="PTHR23135">
    <property type="entry name" value="MUR LIGASE FAMILY MEMBER"/>
    <property type="match status" value="1"/>
</dbReference>
<dbReference type="EC" id="6.3.2.-" evidence="8"/>
<keyword evidence="8" id="KW-0963">Cytoplasm</keyword>
<dbReference type="SUPFAM" id="SSF53623">
    <property type="entry name" value="MurD-like peptide ligases, catalytic domain"/>
    <property type="match status" value="1"/>
</dbReference>
<sequence length="493" mass="56073">MKKINELFPVDEDFKVQSIHSDSRYVGKDSIFFCIDGLSVDGHKYIEDAIFQGAKCIVYSKPLTFKHKDVLYIKVDNVLDELNRVADLFYDHPSYKMTVIGVTGSSGKTIVALMIKNALSQFLKMGYIGTNNIEYAGIIEQCPYTTPETIFLQRHLSDMVKKDVKGVTLEVSSHGLALKRVDSVHFDIGIFTNVYEEHLDFHGTMENLMASKAKLFSLIDEKGYAILNTDEVRFYNLVKDQIKCHILTYGIEHKADIMARNIEVFIDHSEFDVQVHDELKHVSVGVLGRFNISNVLAVMTALLALEMPLSQVIDRVEHISGVDGRMELLQHPYPFHVIVDYCQHVKSYEKVFQFAQQVKKDGRIIAVFGAPGKKNYNKRQKIGKLANQYCDQVILTAEDNRDEDIQDICLDIQKYIEKPVSVIIEDRRIAIEQAIEIANRHDIILILGKGHEQFMASAIGNDPYPGDKYVALEAINKIFKGEEDNGKEMEQID</sequence>
<feature type="domain" description="Mur ligase central" evidence="12">
    <location>
        <begin position="102"/>
        <end position="301"/>
    </location>
</feature>
<dbReference type="AlphaFoldDB" id="A0A1Y4T200"/>
<evidence type="ECO:0000256" key="1">
    <source>
        <dbReference type="ARBA" id="ARBA00004752"/>
    </source>
</evidence>
<dbReference type="GO" id="GO:0005524">
    <property type="term" value="F:ATP binding"/>
    <property type="evidence" value="ECO:0007669"/>
    <property type="project" value="UniProtKB-UniRule"/>
</dbReference>
<dbReference type="InterPro" id="IPR013221">
    <property type="entry name" value="Mur_ligase_cen"/>
</dbReference>
<comment type="function">
    <text evidence="8">Catalyzes the addition of an amino acid to the nucleotide precursor UDP-N-acetylmuramoyl-L-alanyl-D-glutamate (UMAG) in the biosynthesis of bacterial cell-wall peptidoglycan.</text>
</comment>
<protein>
    <recommendedName>
        <fullName evidence="8">UDP-N-acetylmuramyl-tripeptide synthetase</fullName>
        <ecNumber evidence="8">6.3.2.-</ecNumber>
    </recommendedName>
    <alternativeName>
        <fullName evidence="8">UDP-MurNAc-tripeptide synthetase</fullName>
    </alternativeName>
</protein>
<dbReference type="Gene3D" id="3.90.190.20">
    <property type="entry name" value="Mur ligase, C-terminal domain"/>
    <property type="match status" value="1"/>
</dbReference>
<keyword evidence="8 13" id="KW-0436">Ligase</keyword>
<dbReference type="SUPFAM" id="SSF63418">
    <property type="entry name" value="MurE/MurF N-terminal domain"/>
    <property type="match status" value="1"/>
</dbReference>
<keyword evidence="8" id="KW-0547">Nucleotide-binding</keyword>
<evidence type="ECO:0000259" key="11">
    <source>
        <dbReference type="Pfam" id="PF02875"/>
    </source>
</evidence>
<dbReference type="Pfam" id="PF08245">
    <property type="entry name" value="Mur_ligase_M"/>
    <property type="match status" value="1"/>
</dbReference>
<evidence type="ECO:0000256" key="9">
    <source>
        <dbReference type="RuleBase" id="RU004135"/>
    </source>
</evidence>
<dbReference type="NCBIfam" id="NF001126">
    <property type="entry name" value="PRK00139.1-4"/>
    <property type="match status" value="1"/>
</dbReference>
<dbReference type="SUPFAM" id="SSF53244">
    <property type="entry name" value="MurD-like peptide ligases, peptide-binding domain"/>
    <property type="match status" value="1"/>
</dbReference>
<dbReference type="Pfam" id="PF02875">
    <property type="entry name" value="Mur_ligase_C"/>
    <property type="match status" value="1"/>
</dbReference>
<dbReference type="Gene3D" id="3.40.1190.10">
    <property type="entry name" value="Mur-like, catalytic domain"/>
    <property type="match status" value="1"/>
</dbReference>
<evidence type="ECO:0000259" key="12">
    <source>
        <dbReference type="Pfam" id="PF08245"/>
    </source>
</evidence>
<evidence type="ECO:0000259" key="10">
    <source>
        <dbReference type="Pfam" id="PF01225"/>
    </source>
</evidence>
<dbReference type="NCBIfam" id="TIGR01085">
    <property type="entry name" value="murE"/>
    <property type="match status" value="1"/>
</dbReference>
<dbReference type="Proteomes" id="UP000195305">
    <property type="component" value="Unassembled WGS sequence"/>
</dbReference>
<keyword evidence="8" id="KW-0460">Magnesium</keyword>
<dbReference type="OrthoDB" id="9800958at2"/>
<feature type="binding site" evidence="8">
    <location>
        <position position="172"/>
    </location>
    <ligand>
        <name>UDP-N-acetyl-alpha-D-muramoyl-L-alanyl-D-glutamate</name>
        <dbReference type="ChEBI" id="CHEBI:83900"/>
    </ligand>
</feature>
<organism evidence="13 14">
    <name type="scientific">Massilimicrobiota timonensis</name>
    <dbReference type="NCBI Taxonomy" id="1776392"/>
    <lineage>
        <taxon>Bacteria</taxon>
        <taxon>Bacillati</taxon>
        <taxon>Bacillota</taxon>
        <taxon>Erysipelotrichia</taxon>
        <taxon>Erysipelotrichales</taxon>
        <taxon>Erysipelotrichaceae</taxon>
        <taxon>Massilimicrobiota</taxon>
    </lineage>
</organism>
<evidence type="ECO:0000256" key="8">
    <source>
        <dbReference type="HAMAP-Rule" id="MF_00208"/>
    </source>
</evidence>
<dbReference type="InterPro" id="IPR036615">
    <property type="entry name" value="Mur_ligase_C_dom_sf"/>
</dbReference>
<dbReference type="GO" id="GO:0071555">
    <property type="term" value="P:cell wall organization"/>
    <property type="evidence" value="ECO:0007669"/>
    <property type="project" value="UniProtKB-KW"/>
</dbReference>
<comment type="PTM">
    <text evidence="8">Carboxylation is probably crucial for Mg(2+) binding and, consequently, for the gamma-phosphate positioning of ATP.</text>
</comment>
<feature type="domain" description="Mur ligase N-terminal catalytic" evidence="10">
    <location>
        <begin position="16"/>
        <end position="87"/>
    </location>
</feature>
<proteinExistence type="inferred from homology"/>
<feature type="binding site" evidence="8">
    <location>
        <begin position="145"/>
        <end position="146"/>
    </location>
    <ligand>
        <name>UDP-N-acetyl-alpha-D-muramoyl-L-alanyl-D-glutamate</name>
        <dbReference type="ChEBI" id="CHEBI:83900"/>
    </ligand>
</feature>
<evidence type="ECO:0000313" key="14">
    <source>
        <dbReference type="Proteomes" id="UP000195305"/>
    </source>
</evidence>
<evidence type="ECO:0000256" key="4">
    <source>
        <dbReference type="ARBA" id="ARBA00022960"/>
    </source>
</evidence>
<dbReference type="GO" id="GO:0005737">
    <property type="term" value="C:cytoplasm"/>
    <property type="evidence" value="ECO:0007669"/>
    <property type="project" value="UniProtKB-SubCell"/>
</dbReference>